<dbReference type="InterPro" id="IPR012337">
    <property type="entry name" value="RNaseH-like_sf"/>
</dbReference>
<dbReference type="eggNOG" id="COG2801">
    <property type="taxonomic scope" value="Bacteria"/>
</dbReference>
<organism evidence="2 3">
    <name type="scientific">[Clostridium] methylpentosum DSM 5476</name>
    <dbReference type="NCBI Taxonomy" id="537013"/>
    <lineage>
        <taxon>Bacteria</taxon>
        <taxon>Bacillati</taxon>
        <taxon>Bacillota</taxon>
        <taxon>Clostridia</taxon>
        <taxon>Eubacteriales</taxon>
        <taxon>Oscillospiraceae</taxon>
        <taxon>Oscillospiraceae incertae sedis</taxon>
    </lineage>
</organism>
<reference evidence="2 3" key="2">
    <citation type="submission" date="2009-02" db="EMBL/GenBank/DDBJ databases">
        <title>Draft genome sequence of Clostridium methylpentosum (DSM 5476).</title>
        <authorList>
            <person name="Sudarsanam P."/>
            <person name="Ley R."/>
            <person name="Guruge J."/>
            <person name="Turnbaugh P.J."/>
            <person name="Mahowald M."/>
            <person name="Liep D."/>
            <person name="Gordon J."/>
        </authorList>
    </citation>
    <scope>NUCLEOTIDE SEQUENCE [LARGE SCALE GENOMIC DNA]</scope>
    <source>
        <strain evidence="2 3">DSM 5476</strain>
    </source>
</reference>
<dbReference type="GO" id="GO:0015074">
    <property type="term" value="P:DNA integration"/>
    <property type="evidence" value="ECO:0007669"/>
    <property type="project" value="InterPro"/>
</dbReference>
<keyword evidence="3" id="KW-1185">Reference proteome</keyword>
<evidence type="ECO:0000313" key="2">
    <source>
        <dbReference type="EMBL" id="EEG29303.1"/>
    </source>
</evidence>
<dbReference type="Pfam" id="PF13683">
    <property type="entry name" value="rve_3"/>
    <property type="match status" value="1"/>
</dbReference>
<feature type="domain" description="Integrase catalytic" evidence="1">
    <location>
        <begin position="1"/>
        <end position="114"/>
    </location>
</feature>
<protein>
    <recommendedName>
        <fullName evidence="1">Integrase catalytic domain-containing protein</fullName>
    </recommendedName>
</protein>
<dbReference type="PANTHER" id="PTHR46889">
    <property type="entry name" value="TRANSPOSASE INSF FOR INSERTION SEQUENCE IS3B-RELATED"/>
    <property type="match status" value="1"/>
</dbReference>
<proteinExistence type="predicted"/>
<dbReference type="InterPro" id="IPR050900">
    <property type="entry name" value="Transposase_IS3/IS150/IS904"/>
</dbReference>
<dbReference type="Proteomes" id="UP000003340">
    <property type="component" value="Unassembled WGS sequence"/>
</dbReference>
<dbReference type="InterPro" id="IPR036397">
    <property type="entry name" value="RNaseH_sf"/>
</dbReference>
<dbReference type="PROSITE" id="PS50994">
    <property type="entry name" value="INTEGRASE"/>
    <property type="match status" value="1"/>
</dbReference>
<dbReference type="PANTHER" id="PTHR46889:SF4">
    <property type="entry name" value="TRANSPOSASE INSO FOR INSERTION SEQUENCE ELEMENT IS911B-RELATED"/>
    <property type="match status" value="1"/>
</dbReference>
<sequence length="126" mass="14532">MTATFRAAFQDRDSPQGLTFHSDRGGQYISDTFHHLLQESGVAQSFSNSGRPYDNAVAETFFATFKKEEAYRREYSSEADFRKSVDAYIRFYNEVRPHQTLAYKSPARFEELYGAEKTQGFEKPCV</sequence>
<dbReference type="SUPFAM" id="SSF53098">
    <property type="entry name" value="Ribonuclease H-like"/>
    <property type="match status" value="1"/>
</dbReference>
<dbReference type="Gene3D" id="3.30.420.10">
    <property type="entry name" value="Ribonuclease H-like superfamily/Ribonuclease H"/>
    <property type="match status" value="1"/>
</dbReference>
<evidence type="ECO:0000313" key="3">
    <source>
        <dbReference type="Proteomes" id="UP000003340"/>
    </source>
</evidence>
<dbReference type="InterPro" id="IPR001584">
    <property type="entry name" value="Integrase_cat-core"/>
</dbReference>
<comment type="caution">
    <text evidence="2">The sequence shown here is derived from an EMBL/GenBank/DDBJ whole genome shotgun (WGS) entry which is preliminary data.</text>
</comment>
<dbReference type="GO" id="GO:0003676">
    <property type="term" value="F:nucleic acid binding"/>
    <property type="evidence" value="ECO:0007669"/>
    <property type="project" value="InterPro"/>
</dbReference>
<evidence type="ECO:0000259" key="1">
    <source>
        <dbReference type="PROSITE" id="PS50994"/>
    </source>
</evidence>
<dbReference type="AlphaFoldDB" id="C0EGS9"/>
<gene>
    <name evidence="2" type="ORF">CLOSTMETH_03072</name>
</gene>
<dbReference type="STRING" id="537013.CLOSTMETH_03072"/>
<dbReference type="HOGENOM" id="CLU_027402_41_1_9"/>
<reference evidence="2 3" key="1">
    <citation type="submission" date="2009-01" db="EMBL/GenBank/DDBJ databases">
        <authorList>
            <person name="Fulton L."/>
            <person name="Clifton S."/>
            <person name="Fulton B."/>
            <person name="Xu J."/>
            <person name="Minx P."/>
            <person name="Pepin K.H."/>
            <person name="Johnson M."/>
            <person name="Bhonagiri V."/>
            <person name="Nash W.E."/>
            <person name="Mardis E.R."/>
            <person name="Wilson R.K."/>
        </authorList>
    </citation>
    <scope>NUCLEOTIDE SEQUENCE [LARGE SCALE GENOMIC DNA]</scope>
    <source>
        <strain evidence="2 3">DSM 5476</strain>
    </source>
</reference>
<dbReference type="EMBL" id="ACEC01000109">
    <property type="protein sequence ID" value="EEG29303.1"/>
    <property type="molecule type" value="Genomic_DNA"/>
</dbReference>
<name>C0EGS9_9FIRM</name>
<accession>C0EGS9</accession>